<comment type="caution">
    <text evidence="4">The sequence shown here is derived from an EMBL/GenBank/DDBJ whole genome shotgun (WGS) entry which is preliminary data.</text>
</comment>
<evidence type="ECO:0000256" key="1">
    <source>
        <dbReference type="HAMAP-Rule" id="MF_01411"/>
    </source>
</evidence>
<dbReference type="GO" id="GO:1990351">
    <property type="term" value="C:transporter complex"/>
    <property type="evidence" value="ECO:0007669"/>
    <property type="project" value="TreeGrafter"/>
</dbReference>
<gene>
    <name evidence="1" type="primary">lptD</name>
    <name evidence="4" type="ORF">IAC77_02500</name>
</gene>
<evidence type="ECO:0000313" key="5">
    <source>
        <dbReference type="Proteomes" id="UP000721442"/>
    </source>
</evidence>
<dbReference type="PANTHER" id="PTHR30189">
    <property type="entry name" value="LPS-ASSEMBLY PROTEIN"/>
    <property type="match status" value="1"/>
</dbReference>
<name>A0A940DE94_9PROT</name>
<reference evidence="4" key="1">
    <citation type="submission" date="2020-10" db="EMBL/GenBank/DDBJ databases">
        <authorList>
            <person name="Gilroy R."/>
        </authorList>
    </citation>
    <scope>NUCLEOTIDE SEQUENCE</scope>
    <source>
        <strain evidence="4">B1-16210</strain>
    </source>
</reference>
<keyword evidence="1" id="KW-0998">Cell outer membrane</keyword>
<comment type="subunit">
    <text evidence="1">Component of the lipopolysaccharide transport and assembly complex.</text>
</comment>
<dbReference type="Pfam" id="PF19838">
    <property type="entry name" value="LptD_2"/>
    <property type="match status" value="1"/>
</dbReference>
<reference evidence="4" key="2">
    <citation type="journal article" date="2021" name="PeerJ">
        <title>Extensive microbial diversity within the chicken gut microbiome revealed by metagenomics and culture.</title>
        <authorList>
            <person name="Gilroy R."/>
            <person name="Ravi A."/>
            <person name="Getino M."/>
            <person name="Pursley I."/>
            <person name="Horton D.L."/>
            <person name="Alikhan N.F."/>
            <person name="Baker D."/>
            <person name="Gharbi K."/>
            <person name="Hall N."/>
            <person name="Watson M."/>
            <person name="Adriaenssens E.M."/>
            <person name="Foster-Nyarko E."/>
            <person name="Jarju S."/>
            <person name="Secka A."/>
            <person name="Antonio M."/>
            <person name="Oren A."/>
            <person name="Chaudhuri R.R."/>
            <person name="La Ragione R."/>
            <person name="Hildebrand F."/>
            <person name="Pallen M.J."/>
        </authorList>
    </citation>
    <scope>NUCLEOTIDE SEQUENCE</scope>
    <source>
        <strain evidence="4">B1-16210</strain>
    </source>
</reference>
<proteinExistence type="inferred from homology"/>
<dbReference type="EMBL" id="JADINE010000032">
    <property type="protein sequence ID" value="MBO8407307.1"/>
    <property type="molecule type" value="Genomic_DNA"/>
</dbReference>
<protein>
    <recommendedName>
        <fullName evidence="1">LPS-assembly protein LptD</fullName>
    </recommendedName>
</protein>
<dbReference type="InterPro" id="IPR007543">
    <property type="entry name" value="LptD_C"/>
</dbReference>
<comment type="similarity">
    <text evidence="1">Belongs to the LptD family.</text>
</comment>
<comment type="caution">
    <text evidence="1">Lacks conserved residue(s) required for the propagation of feature annotation.</text>
</comment>
<dbReference type="GO" id="GO:0009279">
    <property type="term" value="C:cell outer membrane"/>
    <property type="evidence" value="ECO:0007669"/>
    <property type="project" value="UniProtKB-SubCell"/>
</dbReference>
<dbReference type="GO" id="GO:0015920">
    <property type="term" value="P:lipopolysaccharide transport"/>
    <property type="evidence" value="ECO:0007669"/>
    <property type="project" value="InterPro"/>
</dbReference>
<sequence length="670" mass="76233" precursor="true">MKKIYAFLVYCIAPVTAGAASVDIDTPKTITADKIEYDVKSGTLKTIGDTEIVNETGQRMTLTDSYLSQDGNELFGNDIKLWLGDHVYVESDNIVRHGILTTAYDASFTACDNCDAYGDAWKITTQKIVHDMDSRMLRFYNPVLRTYDIPVFWLPFFEMPDPGVRHKTGFLMPDFGSTNNMGTQINIPLYVNFSDTHDLTFTSSILTEENPLFQLEHRLNLNHSQFRTDGAYTHNQDGDDRWYIFNNDVIELGEYARATVFLERASDKTFLQKYGFYGDQPYLDSGAKIELFGQSGYVVADAHIFQELRASTGMQFVPSGNILPNIRATYQTEPLFKETFLKLNADVLGISGDGTSSQRLIGDMRIVSPWTLWGGNRITASLSARYDVYHFHNTNLIDEADFSGLKDRFLPSGYVEWGLPLFRPSDGWTQVIEPRARLTVMRSTDEDQFTLNNDSAGTFLSDATLFSNNRFAGLDLWENGTYADYGVRYAAFNPDGQTFEIFVGQTYDFADPANTDPNSGFHHGASDYVGRLEYDNMKWIDLTTRFRLDQEDLSLRHMETSAIIGTSKNFVNLGHIWSRQFIDAHTTDDDINELMAGIGVQLTDRWSLRFNAIFNMTDGQFQRHGGGLFYTHPCYYLSVEYRRDNAVKYDYVGTTTFQFRFGMSINGQQY</sequence>
<evidence type="ECO:0000259" key="3">
    <source>
        <dbReference type="Pfam" id="PF19838"/>
    </source>
</evidence>
<keyword evidence="1" id="KW-0732">Signal</keyword>
<dbReference type="Pfam" id="PF04453">
    <property type="entry name" value="LptD"/>
    <property type="match status" value="1"/>
</dbReference>
<evidence type="ECO:0000259" key="2">
    <source>
        <dbReference type="Pfam" id="PF04453"/>
    </source>
</evidence>
<dbReference type="InterPro" id="IPR050218">
    <property type="entry name" value="LptD"/>
</dbReference>
<accession>A0A940DE94</accession>
<comment type="function">
    <text evidence="1">Involved in the assembly of lipopolysaccharide (LPS) at the surface of the outer membrane.</text>
</comment>
<feature type="signal peptide" evidence="1">
    <location>
        <begin position="1"/>
        <end position="19"/>
    </location>
</feature>
<feature type="domain" description="LPS-assembly protein LptD central" evidence="3">
    <location>
        <begin position="145"/>
        <end position="209"/>
    </location>
</feature>
<dbReference type="GO" id="GO:0043165">
    <property type="term" value="P:Gram-negative-bacterium-type cell outer membrane assembly"/>
    <property type="evidence" value="ECO:0007669"/>
    <property type="project" value="UniProtKB-UniRule"/>
</dbReference>
<dbReference type="InterPro" id="IPR020889">
    <property type="entry name" value="LipoPS_assembly_LptD"/>
</dbReference>
<comment type="subcellular location">
    <subcellularLocation>
        <location evidence="1">Cell outer membrane</location>
    </subcellularLocation>
</comment>
<feature type="domain" description="LptD C-terminal" evidence="2">
    <location>
        <begin position="240"/>
        <end position="587"/>
    </location>
</feature>
<feature type="chain" id="PRO_5038200704" description="LPS-assembly protein LptD" evidence="1">
    <location>
        <begin position="20"/>
        <end position="670"/>
    </location>
</feature>
<dbReference type="PANTHER" id="PTHR30189:SF1">
    <property type="entry name" value="LPS-ASSEMBLY PROTEIN LPTD"/>
    <property type="match status" value="1"/>
</dbReference>
<evidence type="ECO:0000313" key="4">
    <source>
        <dbReference type="EMBL" id="MBO8407307.1"/>
    </source>
</evidence>
<dbReference type="AlphaFoldDB" id="A0A940DE94"/>
<dbReference type="Proteomes" id="UP000721442">
    <property type="component" value="Unassembled WGS sequence"/>
</dbReference>
<keyword evidence="1" id="KW-0472">Membrane</keyword>
<dbReference type="InterPro" id="IPR045659">
    <property type="entry name" value="LptD_2"/>
</dbReference>
<organism evidence="4 5">
    <name type="scientific">Candidatus Enterousia excrementavium</name>
    <dbReference type="NCBI Taxonomy" id="2840789"/>
    <lineage>
        <taxon>Bacteria</taxon>
        <taxon>Pseudomonadati</taxon>
        <taxon>Pseudomonadota</taxon>
        <taxon>Alphaproteobacteria</taxon>
        <taxon>Candidatus Enterousia</taxon>
    </lineage>
</organism>
<dbReference type="HAMAP" id="MF_01411">
    <property type="entry name" value="LPS_assembly_LptD"/>
    <property type="match status" value="1"/>
</dbReference>